<dbReference type="AlphaFoldDB" id="A0A8H5GG05"/>
<feature type="chain" id="PRO_5034533966" description="Phosphoglycerate mutase-like protein" evidence="2">
    <location>
        <begin position="20"/>
        <end position="557"/>
    </location>
</feature>
<dbReference type="PANTHER" id="PTHR20963">
    <property type="entry name" value="MULTIPLE INOSITOL POLYPHOSPHATE PHOSPHATASE-RELATED"/>
    <property type="match status" value="1"/>
</dbReference>
<dbReference type="InterPro" id="IPR029033">
    <property type="entry name" value="His_PPase_superfam"/>
</dbReference>
<dbReference type="PROSITE" id="PS00778">
    <property type="entry name" value="HIS_ACID_PHOSPHAT_2"/>
    <property type="match status" value="1"/>
</dbReference>
<dbReference type="GO" id="GO:0003993">
    <property type="term" value="F:acid phosphatase activity"/>
    <property type="evidence" value="ECO:0007669"/>
    <property type="project" value="TreeGrafter"/>
</dbReference>
<dbReference type="SUPFAM" id="SSF53254">
    <property type="entry name" value="Phosphoglycerate mutase-like"/>
    <property type="match status" value="1"/>
</dbReference>
<protein>
    <recommendedName>
        <fullName evidence="5">Phosphoglycerate mutase-like protein</fullName>
    </recommendedName>
</protein>
<evidence type="ECO:0000313" key="3">
    <source>
        <dbReference type="EMBL" id="KAF5364336.1"/>
    </source>
</evidence>
<dbReference type="Gene3D" id="3.40.50.1240">
    <property type="entry name" value="Phosphoglycerate mutase-like"/>
    <property type="match status" value="1"/>
</dbReference>
<accession>A0A8H5GG05</accession>
<keyword evidence="4" id="KW-1185">Reference proteome</keyword>
<sequence length="557" mass="61721">MIYSRLLVYLLICVHVVVGGRVSTFAGATTTFLFPPEGVTATIPDPNFPDATHVGYPGKTATGDEAAAIATAPALGPNHNQFPLVRPVAKGTQDDEFDVIRQFGNLSPWRSIPSKSFGLSEASPTIPEGCELVQAHLIHRHGARYPAGGTGTETFAEKVHKMANKGRGFKATGDLKFLKTWKYKLGSELLTPFGRSELFDLGVGFRMRYGNLLKGFKDLPVFRTTSQTRMVDSALNFAAGFFGLPDYFKDYHQFIEIDADGQNSTLASYLACPNFLNSSIGGVGYTKAADEWKKKYLNGTRERLQRNLDGFTLTIDDCYHMQELCAYETVALGYSKFCGLFTRKEWEGFSYTNSLQFWYSVGPGSPMGAAMGIGWVQELISRLTKTRITKFNTSVNKTVVESEMYFPFGQPIYVDATHDATIASILVAMDFTNFIKSGPLPAHKIPKNLSYKIDEVVPFAVNLVGQVLDCPARHKKEHSPGKPTHIRWILNDGVLPLSGIKGCGHDKNGMCKLDAFIHAMKQKIEEVDYDCACRGKYKFPNPDHIVDGQLPECKKRH</sequence>
<dbReference type="PANTHER" id="PTHR20963:SF42">
    <property type="entry name" value="PHOSPHOGLYCERATE MUTASE-LIKE PROTEIN"/>
    <property type="match status" value="1"/>
</dbReference>
<gene>
    <name evidence="3" type="ORF">D9756_000187</name>
</gene>
<evidence type="ECO:0000256" key="1">
    <source>
        <dbReference type="ARBA" id="ARBA00022801"/>
    </source>
</evidence>
<dbReference type="Proteomes" id="UP000559027">
    <property type="component" value="Unassembled WGS sequence"/>
</dbReference>
<reference evidence="3 4" key="1">
    <citation type="journal article" date="2020" name="ISME J.">
        <title>Uncovering the hidden diversity of litter-decomposition mechanisms in mushroom-forming fungi.</title>
        <authorList>
            <person name="Floudas D."/>
            <person name="Bentzer J."/>
            <person name="Ahren D."/>
            <person name="Johansson T."/>
            <person name="Persson P."/>
            <person name="Tunlid A."/>
        </authorList>
    </citation>
    <scope>NUCLEOTIDE SEQUENCE [LARGE SCALE GENOMIC DNA]</scope>
    <source>
        <strain evidence="3 4">CBS 146.42</strain>
    </source>
</reference>
<dbReference type="InterPro" id="IPR033379">
    <property type="entry name" value="Acid_Pase_AS"/>
</dbReference>
<evidence type="ECO:0008006" key="5">
    <source>
        <dbReference type="Google" id="ProtNLM"/>
    </source>
</evidence>
<evidence type="ECO:0000256" key="2">
    <source>
        <dbReference type="SAM" id="SignalP"/>
    </source>
</evidence>
<organism evidence="3 4">
    <name type="scientific">Leucocoprinus leucothites</name>
    <dbReference type="NCBI Taxonomy" id="201217"/>
    <lineage>
        <taxon>Eukaryota</taxon>
        <taxon>Fungi</taxon>
        <taxon>Dikarya</taxon>
        <taxon>Basidiomycota</taxon>
        <taxon>Agaricomycotina</taxon>
        <taxon>Agaricomycetes</taxon>
        <taxon>Agaricomycetidae</taxon>
        <taxon>Agaricales</taxon>
        <taxon>Agaricineae</taxon>
        <taxon>Agaricaceae</taxon>
        <taxon>Leucocoprinus</taxon>
    </lineage>
</organism>
<keyword evidence="2" id="KW-0732">Signal</keyword>
<dbReference type="PROSITE" id="PS00616">
    <property type="entry name" value="HIS_ACID_PHOSPHAT_1"/>
    <property type="match status" value="1"/>
</dbReference>
<dbReference type="InterPro" id="IPR000560">
    <property type="entry name" value="His_Pase_clade-2"/>
</dbReference>
<proteinExistence type="predicted"/>
<feature type="signal peptide" evidence="2">
    <location>
        <begin position="1"/>
        <end position="19"/>
    </location>
</feature>
<evidence type="ECO:0000313" key="4">
    <source>
        <dbReference type="Proteomes" id="UP000559027"/>
    </source>
</evidence>
<dbReference type="CDD" id="cd07061">
    <property type="entry name" value="HP_HAP_like"/>
    <property type="match status" value="1"/>
</dbReference>
<dbReference type="OrthoDB" id="6509975at2759"/>
<comment type="caution">
    <text evidence="3">The sequence shown here is derived from an EMBL/GenBank/DDBJ whole genome shotgun (WGS) entry which is preliminary data.</text>
</comment>
<name>A0A8H5GG05_9AGAR</name>
<dbReference type="EMBL" id="JAACJO010000001">
    <property type="protein sequence ID" value="KAF5364336.1"/>
    <property type="molecule type" value="Genomic_DNA"/>
</dbReference>
<keyword evidence="1" id="KW-0378">Hydrolase</keyword>
<dbReference type="Pfam" id="PF00328">
    <property type="entry name" value="His_Phos_2"/>
    <property type="match status" value="1"/>
</dbReference>